<dbReference type="AlphaFoldDB" id="A0AAN6M874"/>
<evidence type="ECO:0000313" key="2">
    <source>
        <dbReference type="EMBL" id="KAK3215966.1"/>
    </source>
</evidence>
<feature type="compositionally biased region" description="Low complexity" evidence="1">
    <location>
        <begin position="481"/>
        <end position="490"/>
    </location>
</feature>
<comment type="caution">
    <text evidence="2">The sequence shown here is derived from an EMBL/GenBank/DDBJ whole genome shotgun (WGS) entry which is preliminary data.</text>
</comment>
<sequence>MPHFPEKLTSGTPRAAASKEPSHPQCQNTIATLNAMSKLPKFDSLFPTDKTERAFPPLYSHDRDELLRYARFKTAIPASQLLSLENIHCHSASYADETQFLATRTTMTYHSPMALNQGLRDGFGDDFERASEEATQIFNSPSSMGLRMYLEFLENLQSYWLPDRQYFHRGDKRTNIVATKLLSTSFKRTTGIEESEQDLLDALGAYGTLAIQILYMARPQGLCVEMKSVAWKRSDKATARSRPSRVIKDDAYRVDPPSPVASDYEDERKISDNDCDEYDEGGWNVKSEQMINRYFVSLTDEIVRCIPGPAMEAHMQKFDLKVGCGKGKTHTAWSDNWVSSVSPRGKFGYLALIETKTSCAINDTRQTYQRATEMAGMAANDMLSVVGVVDCEERPCKLCLLLAQNGPVISIMLGACSSAYEDYVKNGSDPKPDAFQHMYHFCDYRIQSGKDMKQFALHLWTLAILARRYQEDISTKEPDDTPSSNDSNTNDTDDDGGSRPEPHESENIHPPKRDEEPKSAGSAPRLTKSPGRLKDKLLPRDINPAKIVTRPLYKRTEALEVEAPGSTQH</sequence>
<organism evidence="2 3">
    <name type="scientific">Pseudopithomyces chartarum</name>
    <dbReference type="NCBI Taxonomy" id="1892770"/>
    <lineage>
        <taxon>Eukaryota</taxon>
        <taxon>Fungi</taxon>
        <taxon>Dikarya</taxon>
        <taxon>Ascomycota</taxon>
        <taxon>Pezizomycotina</taxon>
        <taxon>Dothideomycetes</taxon>
        <taxon>Pleosporomycetidae</taxon>
        <taxon>Pleosporales</taxon>
        <taxon>Massarineae</taxon>
        <taxon>Didymosphaeriaceae</taxon>
        <taxon>Pseudopithomyces</taxon>
    </lineage>
</organism>
<dbReference type="EMBL" id="WVTA01000002">
    <property type="protein sequence ID" value="KAK3215966.1"/>
    <property type="molecule type" value="Genomic_DNA"/>
</dbReference>
<name>A0AAN6M874_9PLEO</name>
<accession>A0AAN6M874</accession>
<reference evidence="2 3" key="1">
    <citation type="submission" date="2021-02" db="EMBL/GenBank/DDBJ databases">
        <title>Genome assembly of Pseudopithomyces chartarum.</title>
        <authorList>
            <person name="Jauregui R."/>
            <person name="Singh J."/>
            <person name="Voisey C."/>
        </authorList>
    </citation>
    <scope>NUCLEOTIDE SEQUENCE [LARGE SCALE GENOMIC DNA]</scope>
    <source>
        <strain evidence="2 3">AGR01</strain>
    </source>
</reference>
<dbReference type="Proteomes" id="UP001280581">
    <property type="component" value="Unassembled WGS sequence"/>
</dbReference>
<feature type="compositionally biased region" description="Basic and acidic residues" evidence="1">
    <location>
        <begin position="496"/>
        <end position="518"/>
    </location>
</feature>
<protein>
    <submittedName>
        <fullName evidence="2">Uncharacterized protein</fullName>
    </submittedName>
</protein>
<keyword evidence="3" id="KW-1185">Reference proteome</keyword>
<feature type="region of interest" description="Disordered" evidence="1">
    <location>
        <begin position="1"/>
        <end position="25"/>
    </location>
</feature>
<evidence type="ECO:0000313" key="3">
    <source>
        <dbReference type="Proteomes" id="UP001280581"/>
    </source>
</evidence>
<evidence type="ECO:0000256" key="1">
    <source>
        <dbReference type="SAM" id="MobiDB-lite"/>
    </source>
</evidence>
<gene>
    <name evidence="2" type="ORF">GRF29_8g1686643</name>
</gene>
<feature type="region of interest" description="Disordered" evidence="1">
    <location>
        <begin position="474"/>
        <end position="549"/>
    </location>
</feature>
<proteinExistence type="predicted"/>